<gene>
    <name evidence="2" type="ORF">PV06_11211</name>
</gene>
<keyword evidence="3" id="KW-1185">Reference proteome</keyword>
<dbReference type="Proteomes" id="UP000053342">
    <property type="component" value="Unassembled WGS sequence"/>
</dbReference>
<dbReference type="RefSeq" id="XP_016256777.1">
    <property type="nucleotide sequence ID" value="XM_016412844.1"/>
</dbReference>
<dbReference type="HOGENOM" id="CLU_1906759_0_0_1"/>
<accession>A0A0D2A8C5</accession>
<evidence type="ECO:0000313" key="3">
    <source>
        <dbReference type="Proteomes" id="UP000053342"/>
    </source>
</evidence>
<dbReference type="AlphaFoldDB" id="A0A0D2A8C5"/>
<feature type="compositionally biased region" description="Polar residues" evidence="1">
    <location>
        <begin position="17"/>
        <end position="32"/>
    </location>
</feature>
<dbReference type="VEuPathDB" id="FungiDB:PV06_11211"/>
<protein>
    <submittedName>
        <fullName evidence="2">Uncharacterized protein</fullName>
    </submittedName>
</protein>
<name>A0A0D2A8C5_9EURO</name>
<dbReference type="EMBL" id="KN847353">
    <property type="protein sequence ID" value="KIW36561.1"/>
    <property type="molecule type" value="Genomic_DNA"/>
</dbReference>
<feature type="region of interest" description="Disordered" evidence="1">
    <location>
        <begin position="1"/>
        <end position="43"/>
    </location>
</feature>
<evidence type="ECO:0000313" key="2">
    <source>
        <dbReference type="EMBL" id="KIW36561.1"/>
    </source>
</evidence>
<dbReference type="GeneID" id="27363285"/>
<sequence length="133" mass="14376">MASGQNDNIDPKASGLGISSGNPIPCQLSQQGRSKDPPDGTQSRRYLDELLEIQSLLNSILTVIRYGSKEETGGLLDCIRSGVSLSQIRYHLQSLGRFTQVTRAAVQTGEFIEDTVSEGDDSVDQTFEELGNG</sequence>
<evidence type="ECO:0000256" key="1">
    <source>
        <dbReference type="SAM" id="MobiDB-lite"/>
    </source>
</evidence>
<organism evidence="2 3">
    <name type="scientific">Exophiala oligosperma</name>
    <dbReference type="NCBI Taxonomy" id="215243"/>
    <lineage>
        <taxon>Eukaryota</taxon>
        <taxon>Fungi</taxon>
        <taxon>Dikarya</taxon>
        <taxon>Ascomycota</taxon>
        <taxon>Pezizomycotina</taxon>
        <taxon>Eurotiomycetes</taxon>
        <taxon>Chaetothyriomycetidae</taxon>
        <taxon>Chaetothyriales</taxon>
        <taxon>Herpotrichiellaceae</taxon>
        <taxon>Exophiala</taxon>
    </lineage>
</organism>
<proteinExistence type="predicted"/>
<reference evidence="2 3" key="1">
    <citation type="submission" date="2015-01" db="EMBL/GenBank/DDBJ databases">
        <title>The Genome Sequence of Exophiala oligosperma CBS72588.</title>
        <authorList>
            <consortium name="The Broad Institute Genomics Platform"/>
            <person name="Cuomo C."/>
            <person name="de Hoog S."/>
            <person name="Gorbushina A."/>
            <person name="Stielow B."/>
            <person name="Teixiera M."/>
            <person name="Abouelleil A."/>
            <person name="Chapman S.B."/>
            <person name="Priest M."/>
            <person name="Young S.K."/>
            <person name="Wortman J."/>
            <person name="Nusbaum C."/>
            <person name="Birren B."/>
        </authorList>
    </citation>
    <scope>NUCLEOTIDE SEQUENCE [LARGE SCALE GENOMIC DNA]</scope>
    <source>
        <strain evidence="2 3">CBS 72588</strain>
    </source>
</reference>